<dbReference type="InterPro" id="IPR002181">
    <property type="entry name" value="Fibrinogen_a/b/g_C_dom"/>
</dbReference>
<dbReference type="KEGG" id="bbel:109479095"/>
<dbReference type="GO" id="GO:0005615">
    <property type="term" value="C:extracellular space"/>
    <property type="evidence" value="ECO:0007669"/>
    <property type="project" value="TreeGrafter"/>
</dbReference>
<dbReference type="InterPro" id="IPR036056">
    <property type="entry name" value="Fibrinogen-like_C"/>
</dbReference>
<sequence>MANSFRLWPHGLLVCVVLSYVPSVSTEIFTPQDCGDLLAEGFQTSRDYIVGYPQPFHVYCDMDTDAGGWTVIQRRQDGSVPFDKTWTEYEQEFGNPTEEFWAGLGTIHDLTTQKQNELYVYLEDWEGHSRHARYSVFSVGGASGNYQATLSGYTGDAGDDLTLADENGRHSIDGREFSTKDQDNDDSSSHCASTYGQGGWWYPASCGYAMLNGQYLTACSDTSTCDSAQGITSTNAAAIATTVPPKRHVPTLQGPSAVPVIQATLGMELRVQM</sequence>
<dbReference type="InterPro" id="IPR050373">
    <property type="entry name" value="Fibrinogen_C-term_domain"/>
</dbReference>
<dbReference type="NCBIfam" id="NF040941">
    <property type="entry name" value="GGGWT_bact"/>
    <property type="match status" value="1"/>
</dbReference>
<evidence type="ECO:0000256" key="2">
    <source>
        <dbReference type="SAM" id="SignalP"/>
    </source>
</evidence>
<organism evidence="4 5">
    <name type="scientific">Branchiostoma belcheri</name>
    <name type="common">Amphioxus</name>
    <dbReference type="NCBI Taxonomy" id="7741"/>
    <lineage>
        <taxon>Eukaryota</taxon>
        <taxon>Metazoa</taxon>
        <taxon>Chordata</taxon>
        <taxon>Cephalochordata</taxon>
        <taxon>Leptocardii</taxon>
        <taxon>Amphioxiformes</taxon>
        <taxon>Branchiostomatidae</taxon>
        <taxon>Branchiostoma</taxon>
    </lineage>
</organism>
<dbReference type="RefSeq" id="XP_019636528.1">
    <property type="nucleotide sequence ID" value="XM_019780969.1"/>
</dbReference>
<protein>
    <submittedName>
        <fullName evidence="5">Fibrinogen C domain-containing protein 1-A-like</fullName>
    </submittedName>
</protein>
<dbReference type="Pfam" id="PF00147">
    <property type="entry name" value="Fibrinogen_C"/>
    <property type="match status" value="1"/>
</dbReference>
<gene>
    <name evidence="5" type="primary">LOC109479095</name>
</gene>
<evidence type="ECO:0000259" key="3">
    <source>
        <dbReference type="PROSITE" id="PS51406"/>
    </source>
</evidence>
<name>A0A6P4ZIG7_BRABE</name>
<dbReference type="SUPFAM" id="SSF56496">
    <property type="entry name" value="Fibrinogen C-terminal domain-like"/>
    <property type="match status" value="1"/>
</dbReference>
<feature type="chain" id="PRO_5028424761" evidence="2">
    <location>
        <begin position="27"/>
        <end position="273"/>
    </location>
</feature>
<evidence type="ECO:0000313" key="4">
    <source>
        <dbReference type="Proteomes" id="UP000515135"/>
    </source>
</evidence>
<dbReference type="AlphaFoldDB" id="A0A6P4ZIG7"/>
<evidence type="ECO:0000256" key="1">
    <source>
        <dbReference type="SAM" id="MobiDB-lite"/>
    </source>
</evidence>
<dbReference type="OrthoDB" id="6345539at2759"/>
<proteinExistence type="predicted"/>
<feature type="signal peptide" evidence="2">
    <location>
        <begin position="1"/>
        <end position="26"/>
    </location>
</feature>
<keyword evidence="2" id="KW-0732">Signal</keyword>
<dbReference type="InterPro" id="IPR014716">
    <property type="entry name" value="Fibrinogen_a/b/g_C_1"/>
</dbReference>
<dbReference type="Proteomes" id="UP000515135">
    <property type="component" value="Unplaced"/>
</dbReference>
<dbReference type="Gene3D" id="4.10.530.10">
    <property type="entry name" value="Gamma-fibrinogen Carboxyl Terminal Fragment, domain 2"/>
    <property type="match status" value="1"/>
</dbReference>
<feature type="region of interest" description="Disordered" evidence="1">
    <location>
        <begin position="166"/>
        <end position="189"/>
    </location>
</feature>
<dbReference type="PANTHER" id="PTHR19143">
    <property type="entry name" value="FIBRINOGEN/TENASCIN/ANGIOPOEITIN"/>
    <property type="match status" value="1"/>
</dbReference>
<dbReference type="GeneID" id="109479095"/>
<dbReference type="PANTHER" id="PTHR19143:SF458">
    <property type="entry name" value="FIBRINOGEN C-TERMINAL DOMAIN-CONTAINING PROTEIN-RELATED"/>
    <property type="match status" value="1"/>
</dbReference>
<dbReference type="SMART" id="SM00186">
    <property type="entry name" value="FBG"/>
    <property type="match status" value="1"/>
</dbReference>
<dbReference type="CDD" id="cd00087">
    <property type="entry name" value="FReD"/>
    <property type="match status" value="1"/>
</dbReference>
<dbReference type="Gene3D" id="3.90.215.10">
    <property type="entry name" value="Gamma Fibrinogen, chain A, domain 1"/>
    <property type="match status" value="1"/>
</dbReference>
<feature type="compositionally biased region" description="Basic and acidic residues" evidence="1">
    <location>
        <begin position="166"/>
        <end position="182"/>
    </location>
</feature>
<reference evidence="5" key="1">
    <citation type="submission" date="2025-08" db="UniProtKB">
        <authorList>
            <consortium name="RefSeq"/>
        </authorList>
    </citation>
    <scope>IDENTIFICATION</scope>
    <source>
        <tissue evidence="5">Gonad</tissue>
    </source>
</reference>
<keyword evidence="4" id="KW-1185">Reference proteome</keyword>
<evidence type="ECO:0000313" key="5">
    <source>
        <dbReference type="RefSeq" id="XP_019636528.1"/>
    </source>
</evidence>
<accession>A0A6P4ZIG7</accession>
<dbReference type="PROSITE" id="PS51406">
    <property type="entry name" value="FIBRINOGEN_C_2"/>
    <property type="match status" value="1"/>
</dbReference>
<feature type="domain" description="Fibrinogen C-terminal" evidence="3">
    <location>
        <begin position="25"/>
        <end position="216"/>
    </location>
</feature>